<evidence type="ECO:0000313" key="1">
    <source>
        <dbReference type="EMBL" id="PKI37331.1"/>
    </source>
</evidence>
<comment type="caution">
    <text evidence="1">The sequence shown here is derived from an EMBL/GenBank/DDBJ whole genome shotgun (WGS) entry which is preliminary data.</text>
</comment>
<keyword evidence="2" id="KW-1185">Reference proteome</keyword>
<dbReference type="EMBL" id="PGOL01004445">
    <property type="protein sequence ID" value="PKI37331.1"/>
    <property type="molecule type" value="Genomic_DNA"/>
</dbReference>
<feature type="non-terminal residue" evidence="1">
    <location>
        <position position="185"/>
    </location>
</feature>
<organism evidence="1 2">
    <name type="scientific">Punica granatum</name>
    <name type="common">Pomegranate</name>
    <dbReference type="NCBI Taxonomy" id="22663"/>
    <lineage>
        <taxon>Eukaryota</taxon>
        <taxon>Viridiplantae</taxon>
        <taxon>Streptophyta</taxon>
        <taxon>Embryophyta</taxon>
        <taxon>Tracheophyta</taxon>
        <taxon>Spermatophyta</taxon>
        <taxon>Magnoliopsida</taxon>
        <taxon>eudicotyledons</taxon>
        <taxon>Gunneridae</taxon>
        <taxon>Pentapetalae</taxon>
        <taxon>rosids</taxon>
        <taxon>malvids</taxon>
        <taxon>Myrtales</taxon>
        <taxon>Lythraceae</taxon>
        <taxon>Punica</taxon>
    </lineage>
</organism>
<dbReference type="AlphaFoldDB" id="A0A2I0I039"/>
<accession>A0A2I0I039</accession>
<evidence type="ECO:0000313" key="2">
    <source>
        <dbReference type="Proteomes" id="UP000233551"/>
    </source>
</evidence>
<sequence length="185" mass="18455">MRWGGELGRMSRRAWFVECGVYGRRCLVGETGVRLQNRIGGELRGLRIIAGAGMETGGGADRTCSEDRKVAGGGGTTEGAGGGGGTSTFSGAWFGGAHGVGSIVGPGPGGGVELEEARFGPLSKASSSAMLVAIWLTVPSRAAMRAWSLVVAEVGEAGGRGVLEGVGGGRCVGRAPEYAGSTPAG</sequence>
<dbReference type="Proteomes" id="UP000233551">
    <property type="component" value="Unassembled WGS sequence"/>
</dbReference>
<name>A0A2I0I039_PUNGR</name>
<gene>
    <name evidence="1" type="ORF">CRG98_042273</name>
</gene>
<proteinExistence type="predicted"/>
<protein>
    <submittedName>
        <fullName evidence="1">Uncharacterized protein</fullName>
    </submittedName>
</protein>
<reference evidence="1 2" key="1">
    <citation type="submission" date="2017-11" db="EMBL/GenBank/DDBJ databases">
        <title>De-novo sequencing of pomegranate (Punica granatum L.) genome.</title>
        <authorList>
            <person name="Akparov Z."/>
            <person name="Amiraslanov A."/>
            <person name="Hajiyeva S."/>
            <person name="Abbasov M."/>
            <person name="Kaur K."/>
            <person name="Hamwieh A."/>
            <person name="Solovyev V."/>
            <person name="Salamov A."/>
            <person name="Braich B."/>
            <person name="Kosarev P."/>
            <person name="Mahmoud A."/>
            <person name="Hajiyev E."/>
            <person name="Babayeva S."/>
            <person name="Izzatullayeva V."/>
            <person name="Mammadov A."/>
            <person name="Mammadov A."/>
            <person name="Sharifova S."/>
            <person name="Ojaghi J."/>
            <person name="Eynullazada K."/>
            <person name="Bayramov B."/>
            <person name="Abdulazimova A."/>
            <person name="Shahmuradov I."/>
        </authorList>
    </citation>
    <scope>NUCLEOTIDE SEQUENCE [LARGE SCALE GENOMIC DNA]</scope>
    <source>
        <strain evidence="2">cv. AG2017</strain>
        <tissue evidence="1">Leaf</tissue>
    </source>
</reference>